<dbReference type="Proteomes" id="UP001165524">
    <property type="component" value="Unassembled WGS sequence"/>
</dbReference>
<sequence>MGIDAAIHTSLADALFSQTQQRVLGLLFGQPERSFFTNEVIALAGIGAGSVQRELRRLADSGLVTVSKIGNQKHYQANPASPLFQELCSLARKTFGLADVLKSALRPLEEHISLALLYGSVARRQDRAGSDIDLMVVSDTIMLETLYQMLESAEKTLGRSVSPLLYTHAEFSRRLEEDNPFLRNVLHGETVELIGHKDDVFKSGKSGQDWPAQA</sequence>
<dbReference type="InterPro" id="IPR043519">
    <property type="entry name" value="NT_sf"/>
</dbReference>
<dbReference type="Gene3D" id="3.30.460.10">
    <property type="entry name" value="Beta Polymerase, domain 2"/>
    <property type="match status" value="1"/>
</dbReference>
<dbReference type="InterPro" id="IPR011991">
    <property type="entry name" value="ArsR-like_HTH"/>
</dbReference>
<accession>A0ABT0EAC1</accession>
<dbReference type="SUPFAM" id="SSF46785">
    <property type="entry name" value="Winged helix' DNA-binding domain"/>
    <property type="match status" value="1"/>
</dbReference>
<dbReference type="Gene3D" id="1.10.10.10">
    <property type="entry name" value="Winged helix-like DNA-binding domain superfamily/Winged helix DNA-binding domain"/>
    <property type="match status" value="1"/>
</dbReference>
<proteinExistence type="predicted"/>
<comment type="caution">
    <text evidence="2">The sequence shown here is derived from an EMBL/GenBank/DDBJ whole genome shotgun (WGS) entry which is preliminary data.</text>
</comment>
<gene>
    <name evidence="2" type="ORF">MU846_13785</name>
</gene>
<evidence type="ECO:0000313" key="2">
    <source>
        <dbReference type="EMBL" id="MCK0538781.1"/>
    </source>
</evidence>
<dbReference type="CDD" id="cd05403">
    <property type="entry name" value="NT_KNTase_like"/>
    <property type="match status" value="1"/>
</dbReference>
<dbReference type="Pfam" id="PF18765">
    <property type="entry name" value="Polbeta"/>
    <property type="match status" value="1"/>
</dbReference>
<dbReference type="InterPro" id="IPR036390">
    <property type="entry name" value="WH_DNA-bd_sf"/>
</dbReference>
<name>A0ABT0EAC1_9GAMM</name>
<organism evidence="2 3">
    <name type="scientific">Alcanivorax quisquiliarum</name>
    <dbReference type="NCBI Taxonomy" id="2933565"/>
    <lineage>
        <taxon>Bacteria</taxon>
        <taxon>Pseudomonadati</taxon>
        <taxon>Pseudomonadota</taxon>
        <taxon>Gammaproteobacteria</taxon>
        <taxon>Oceanospirillales</taxon>
        <taxon>Alcanivoracaceae</taxon>
        <taxon>Alcanivorax</taxon>
    </lineage>
</organism>
<feature type="domain" description="Polymerase beta nucleotidyltransferase" evidence="1">
    <location>
        <begin position="110"/>
        <end position="161"/>
    </location>
</feature>
<evidence type="ECO:0000259" key="1">
    <source>
        <dbReference type="Pfam" id="PF18765"/>
    </source>
</evidence>
<dbReference type="InterPro" id="IPR036388">
    <property type="entry name" value="WH-like_DNA-bd_sf"/>
</dbReference>
<evidence type="ECO:0000313" key="3">
    <source>
        <dbReference type="Proteomes" id="UP001165524"/>
    </source>
</evidence>
<dbReference type="RefSeq" id="WP_246953731.1">
    <property type="nucleotide sequence ID" value="NZ_JALKII010000014.1"/>
</dbReference>
<reference evidence="2" key="1">
    <citation type="submission" date="2022-04" db="EMBL/GenBank/DDBJ databases">
        <title>Alcanivorax sp. CY1518 draft genome sequence.</title>
        <authorList>
            <person name="Zhao G."/>
            <person name="An M."/>
        </authorList>
    </citation>
    <scope>NUCLEOTIDE SEQUENCE</scope>
    <source>
        <strain evidence="2">CY1518</strain>
    </source>
</reference>
<dbReference type="InterPro" id="IPR041633">
    <property type="entry name" value="Polbeta"/>
</dbReference>
<dbReference type="EMBL" id="JALKII010000014">
    <property type="protein sequence ID" value="MCK0538781.1"/>
    <property type="molecule type" value="Genomic_DNA"/>
</dbReference>
<protein>
    <submittedName>
        <fullName evidence="2">Transcriptional regulator</fullName>
    </submittedName>
</protein>
<keyword evidence="3" id="KW-1185">Reference proteome</keyword>
<dbReference type="SUPFAM" id="SSF81301">
    <property type="entry name" value="Nucleotidyltransferase"/>
    <property type="match status" value="1"/>
</dbReference>
<dbReference type="CDD" id="cd00090">
    <property type="entry name" value="HTH_ARSR"/>
    <property type="match status" value="1"/>
</dbReference>